<reference evidence="1 2" key="1">
    <citation type="submission" date="2016-10" db="EMBL/GenBank/DDBJ databases">
        <title>Evaluation of Human, Veterinary and Environmental Mycobacterium chelonae Isolates by Core Genome Phylogenomic Analysis, Targeted Gene Comparison, and Anti-microbial Susceptibility Patterns: A Tale of Mistaken Identities.</title>
        <authorList>
            <person name="Fogelson S.B."/>
            <person name="Camus A.C."/>
            <person name="Lorenz W."/>
            <person name="Vasireddy R."/>
            <person name="Vasireddy S."/>
            <person name="Smith T."/>
            <person name="Brown-Elliott B.A."/>
            <person name="Wallace R.J.Jr."/>
            <person name="Hasan N.A."/>
            <person name="Reischl U."/>
            <person name="Sanchez S."/>
        </authorList>
    </citation>
    <scope>NUCLEOTIDE SEQUENCE [LARGE SCALE GENOMIC DNA]</scope>
    <source>
        <strain evidence="1 2">15515</strain>
    </source>
</reference>
<evidence type="ECO:0000313" key="2">
    <source>
        <dbReference type="Proteomes" id="UP000180043"/>
    </source>
</evidence>
<protein>
    <submittedName>
        <fullName evidence="1">Uncharacterized protein</fullName>
    </submittedName>
</protein>
<evidence type="ECO:0000313" key="1">
    <source>
        <dbReference type="EMBL" id="OHU51464.1"/>
    </source>
</evidence>
<sequence length="158" mass="17049">MTELQAVAGEAAVFAYIESQAKACKEERRDWVAARMREQGIRGTVDGMAMGQIVGAVTVNGSKRKIGITNHAEFVAYAVQHHADALRLPYQYERALLDKLTDHDGTFIDRAGTVVPGVDWVETAGTSSASANKDTCPILVRGMLSNGRVSLDLKAVES</sequence>
<organism evidence="1 2">
    <name type="scientific">Mycobacteroides chelonae</name>
    <name type="common">Mycobacterium chelonae</name>
    <dbReference type="NCBI Taxonomy" id="1774"/>
    <lineage>
        <taxon>Bacteria</taxon>
        <taxon>Bacillati</taxon>
        <taxon>Actinomycetota</taxon>
        <taxon>Actinomycetes</taxon>
        <taxon>Mycobacteriales</taxon>
        <taxon>Mycobacteriaceae</taxon>
        <taxon>Mycobacteroides</taxon>
    </lineage>
</organism>
<dbReference type="Proteomes" id="UP000180043">
    <property type="component" value="Unassembled WGS sequence"/>
</dbReference>
<gene>
    <name evidence="1" type="ORF">BKG82_22985</name>
</gene>
<accession>A0A1S1LJJ0</accession>
<dbReference type="EMBL" id="MLIQ01000023">
    <property type="protein sequence ID" value="OHU51464.1"/>
    <property type="molecule type" value="Genomic_DNA"/>
</dbReference>
<comment type="caution">
    <text evidence="1">The sequence shown here is derived from an EMBL/GenBank/DDBJ whole genome shotgun (WGS) entry which is preliminary data.</text>
</comment>
<name>A0A1S1LJJ0_MYCCH</name>
<dbReference type="AlphaFoldDB" id="A0A1S1LJJ0"/>
<proteinExistence type="predicted"/>